<feature type="compositionally biased region" description="Low complexity" evidence="1">
    <location>
        <begin position="25"/>
        <end position="42"/>
    </location>
</feature>
<feature type="compositionally biased region" description="Low complexity" evidence="1">
    <location>
        <begin position="286"/>
        <end position="297"/>
    </location>
</feature>
<gene>
    <name evidence="2" type="ORF">HO133_004487</name>
</gene>
<evidence type="ECO:0000313" key="2">
    <source>
        <dbReference type="EMBL" id="KAF6230148.1"/>
    </source>
</evidence>
<comment type="caution">
    <text evidence="2">The sequence shown here is derived from an EMBL/GenBank/DDBJ whole genome shotgun (WGS) entry which is preliminary data.</text>
</comment>
<accession>A0A8H6FKG5</accession>
<feature type="compositionally biased region" description="Basic and acidic residues" evidence="1">
    <location>
        <begin position="217"/>
        <end position="230"/>
    </location>
</feature>
<feature type="region of interest" description="Disordered" evidence="1">
    <location>
        <begin position="337"/>
        <end position="360"/>
    </location>
</feature>
<evidence type="ECO:0000313" key="3">
    <source>
        <dbReference type="Proteomes" id="UP000593566"/>
    </source>
</evidence>
<dbReference type="EMBL" id="JACCJB010000002">
    <property type="protein sequence ID" value="KAF6230148.1"/>
    <property type="molecule type" value="Genomic_DNA"/>
</dbReference>
<evidence type="ECO:0000256" key="1">
    <source>
        <dbReference type="SAM" id="MobiDB-lite"/>
    </source>
</evidence>
<dbReference type="RefSeq" id="XP_037157405.1">
    <property type="nucleotide sequence ID" value="XM_037295404.1"/>
</dbReference>
<feature type="region of interest" description="Disordered" evidence="1">
    <location>
        <begin position="1"/>
        <end position="126"/>
    </location>
</feature>
<dbReference type="AlphaFoldDB" id="A0A8H6FKG5"/>
<feature type="compositionally biased region" description="Polar residues" evidence="1">
    <location>
        <begin position="1"/>
        <end position="10"/>
    </location>
</feature>
<protein>
    <submittedName>
        <fullName evidence="2">Uncharacterized protein</fullName>
    </submittedName>
</protein>
<feature type="compositionally biased region" description="Basic and acidic residues" evidence="1">
    <location>
        <begin position="162"/>
        <end position="180"/>
    </location>
</feature>
<dbReference type="Proteomes" id="UP000593566">
    <property type="component" value="Unassembled WGS sequence"/>
</dbReference>
<feature type="compositionally biased region" description="Basic and acidic residues" evidence="1">
    <location>
        <begin position="51"/>
        <end position="61"/>
    </location>
</feature>
<feature type="compositionally biased region" description="Polar residues" evidence="1">
    <location>
        <begin position="181"/>
        <end position="194"/>
    </location>
</feature>
<keyword evidence="3" id="KW-1185">Reference proteome</keyword>
<name>A0A8H6FKG5_9LECA</name>
<organism evidence="2 3">
    <name type="scientific">Letharia lupina</name>
    <dbReference type="NCBI Taxonomy" id="560253"/>
    <lineage>
        <taxon>Eukaryota</taxon>
        <taxon>Fungi</taxon>
        <taxon>Dikarya</taxon>
        <taxon>Ascomycota</taxon>
        <taxon>Pezizomycotina</taxon>
        <taxon>Lecanoromycetes</taxon>
        <taxon>OSLEUM clade</taxon>
        <taxon>Lecanoromycetidae</taxon>
        <taxon>Lecanorales</taxon>
        <taxon>Lecanorineae</taxon>
        <taxon>Parmeliaceae</taxon>
        <taxon>Letharia</taxon>
    </lineage>
</organism>
<reference evidence="2 3" key="1">
    <citation type="journal article" date="2020" name="Genomics">
        <title>Complete, high-quality genomes from long-read metagenomic sequencing of two wolf lichen thalli reveals enigmatic genome architecture.</title>
        <authorList>
            <person name="McKenzie S.K."/>
            <person name="Walston R.F."/>
            <person name="Allen J.L."/>
        </authorList>
    </citation>
    <scope>NUCLEOTIDE SEQUENCE [LARGE SCALE GENOMIC DNA]</scope>
    <source>
        <strain evidence="2">WasteWater1</strain>
    </source>
</reference>
<feature type="region of interest" description="Disordered" evidence="1">
    <location>
        <begin position="155"/>
        <end position="240"/>
    </location>
</feature>
<sequence length="385" mass="42139">MDSTSDSSSAAILAATESETIPDFTSSGSPSSYPSTTISLTSCPPTPDDMDFNRSDNEARSSEPIAEPQGQEDIQPNHQDGLKMASDVSNQGDLGGESASKAPAQEHLFPRSPKGQGSPVAIAIHRVINDDHEHTAPWFPQSPTFLPVTMVSEECSYSPRSDGSRQESREQSPTAGRRDSQQPQLRKLNGSSQHSWRESDMAQTRDSSAREPSSVDDQSRAAAEVEHPENPLRAGQPVLDRYPRDDALGAAFDTPSQWENVLPLIQMTTSPLPDMPGPHRNPEKLLPPLTNTSPPSTAELVDGPLVHRWRSRPDYRWSGFLPDVYESRRLELQTVDGGPPRLVQGPTQHLGPPLKPFDGAKAGEVAIEQWRRVVREREIREAGGV</sequence>
<feature type="region of interest" description="Disordered" evidence="1">
    <location>
        <begin position="274"/>
        <end position="299"/>
    </location>
</feature>
<proteinExistence type="predicted"/>
<dbReference type="GeneID" id="59332895"/>